<protein>
    <submittedName>
        <fullName evidence="1">Uncharacterized protein</fullName>
    </submittedName>
</protein>
<comment type="caution">
    <text evidence="1">The sequence shown here is derived from an EMBL/GenBank/DDBJ whole genome shotgun (WGS) entry which is preliminary data.</text>
</comment>
<dbReference type="EMBL" id="LAZR01008259">
    <property type="protein sequence ID" value="KKM79957.1"/>
    <property type="molecule type" value="Genomic_DNA"/>
</dbReference>
<dbReference type="AlphaFoldDB" id="A0A0F9NF17"/>
<sequence>MSKLQSKIKQNIGTIDELYKIIREIKSKDHYYNLWYKERLKVIETFKKNSDLFDEINSLKEKLIIKIMKKTLKEE</sequence>
<evidence type="ECO:0000313" key="1">
    <source>
        <dbReference type="EMBL" id="KKM79957.1"/>
    </source>
</evidence>
<gene>
    <name evidence="1" type="ORF">LCGC14_1344630</name>
</gene>
<name>A0A0F9NF17_9ZZZZ</name>
<proteinExistence type="predicted"/>
<reference evidence="1" key="1">
    <citation type="journal article" date="2015" name="Nature">
        <title>Complex archaea that bridge the gap between prokaryotes and eukaryotes.</title>
        <authorList>
            <person name="Spang A."/>
            <person name="Saw J.H."/>
            <person name="Jorgensen S.L."/>
            <person name="Zaremba-Niedzwiedzka K."/>
            <person name="Martijn J."/>
            <person name="Lind A.E."/>
            <person name="van Eijk R."/>
            <person name="Schleper C."/>
            <person name="Guy L."/>
            <person name="Ettema T.J."/>
        </authorList>
    </citation>
    <scope>NUCLEOTIDE SEQUENCE</scope>
</reference>
<accession>A0A0F9NF17</accession>
<organism evidence="1">
    <name type="scientific">marine sediment metagenome</name>
    <dbReference type="NCBI Taxonomy" id="412755"/>
    <lineage>
        <taxon>unclassified sequences</taxon>
        <taxon>metagenomes</taxon>
        <taxon>ecological metagenomes</taxon>
    </lineage>
</organism>